<evidence type="ECO:0000313" key="4">
    <source>
        <dbReference type="Proteomes" id="UP000015520"/>
    </source>
</evidence>
<keyword evidence="1" id="KW-0175">Coiled coil</keyword>
<dbReference type="PRINTS" id="PR00702">
    <property type="entry name" value="ACRIFLAVINRP"/>
</dbReference>
<dbReference type="SUPFAM" id="SSF82714">
    <property type="entry name" value="Multidrug efflux transporter AcrB TolC docking domain, DN and DC subdomains"/>
    <property type="match status" value="1"/>
</dbReference>
<feature type="transmembrane region" description="Helical" evidence="2">
    <location>
        <begin position="905"/>
        <end position="925"/>
    </location>
</feature>
<evidence type="ECO:0000256" key="1">
    <source>
        <dbReference type="SAM" id="Coils"/>
    </source>
</evidence>
<dbReference type="EMBL" id="AUPZ01000013">
    <property type="protein sequence ID" value="EQB35524.1"/>
    <property type="molecule type" value="Genomic_DNA"/>
</dbReference>
<dbReference type="PATRIC" id="fig|1172190.3.peg.1853"/>
<dbReference type="SUPFAM" id="SSF82866">
    <property type="entry name" value="Multidrug efflux transporter AcrB transmembrane domain"/>
    <property type="match status" value="2"/>
</dbReference>
<feature type="transmembrane region" description="Helical" evidence="2">
    <location>
        <begin position="355"/>
        <end position="375"/>
    </location>
</feature>
<feature type="transmembrane region" description="Helical" evidence="2">
    <location>
        <begin position="381"/>
        <end position="406"/>
    </location>
</feature>
<feature type="transmembrane region" description="Helical" evidence="2">
    <location>
        <begin position="418"/>
        <end position="442"/>
    </location>
</feature>
<gene>
    <name evidence="3" type="ORF">M947_09590</name>
</gene>
<feature type="transmembrane region" description="Helical" evidence="2">
    <location>
        <begin position="1005"/>
        <end position="1029"/>
    </location>
</feature>
<feature type="transmembrane region" description="Helical" evidence="2">
    <location>
        <begin position="330"/>
        <end position="348"/>
    </location>
</feature>
<dbReference type="STRING" id="1172190.M947_09590"/>
<name>T0KFJ0_9BACT</name>
<feature type="transmembrane region" description="Helical" evidence="2">
    <location>
        <begin position="975"/>
        <end position="993"/>
    </location>
</feature>
<evidence type="ECO:0000256" key="2">
    <source>
        <dbReference type="SAM" id="Phobius"/>
    </source>
</evidence>
<reference evidence="3 4" key="1">
    <citation type="submission" date="2013-07" db="EMBL/GenBank/DDBJ databases">
        <title>Sulfurimonas hongkongensis AST-10 Genome Sequencing.</title>
        <authorList>
            <person name="Cai L."/>
            <person name="Zhang T."/>
        </authorList>
    </citation>
    <scope>NUCLEOTIDE SEQUENCE [LARGE SCALE GENOMIC DNA]</scope>
    <source>
        <strain evidence="3 4">AST-10</strain>
    </source>
</reference>
<protein>
    <submittedName>
        <fullName evidence="3">Acriflavin resistance protein</fullName>
    </submittedName>
</protein>
<feature type="transmembrane region" description="Helical" evidence="2">
    <location>
        <begin position="879"/>
        <end position="898"/>
    </location>
</feature>
<dbReference type="InterPro" id="IPR027463">
    <property type="entry name" value="AcrB_DN_DC_subdom"/>
</dbReference>
<sequence length="1037" mass="115802">MIRRFIEFAIDKPLLNHIFLAFILSLSIFAYINIPKEIFPPMNMDKVIVSGGYAGTSANVLDKMVVKTIEDGLQNVDELKKIETTIKNGSFSIISDIKTGSENSTVLSDVKDVISSVRKDLPADMAEPIAKIQLHNFPLVLIALAGDKSKKELLLLAEELKTELSRIKDLNEVTIRGDADDEMVITLKEQKILAYGLNPSLVVASLKKISSIFPIGTIKERGKHLYISTFNGEKTKKSVEDTIISVGSSRVRIGDIADIEFKLSDESELSHYNGVRNVSINVTKSENGNAIALVKQIREILKEKSQNSVGVSYDIYTDTSIWIKNRLNTVFTNISFGLMLVFVAMLIFINRGIAVVVAIGIPVSFMIGLIATNIMGDSINMLSLLGALIALGMLVDEAIIVAENIYRHLEEGMERREAAIVGSIEMFPAVLTATLTTIFAFLPMLLLSGEMGMFIKIIPIMITVLLLSSLFEAFYFLPLHAYDFLKVSKKESFTSRLWKNANRWHSNILHFFFRQKWLSLIVIVSSILLLTFVFIKSSKFQLFPDFDNTQVYIYGKVDVNSELEDTEKIITELESELLANTNEADFSSITSVIGFKMDAKNMVETGDNYFQIFIDLKERAPSNIFDTYISPYLSLEYDADALTRQKSAQDIAKDIEKIVEPFREMKQGNNPLYEELVVKVPDAGVVASDIEISLSGKSEDEILKGVKYLSNALQNIKGVNNISDDANPGEKELKLRVNEYGQELGFNEELISQELRAYYLKGEYAKMFNDEGLVRIRIESGINQEIDSIQNLEVQIPSTDKFIALHEVCEFIMIQGFVALKKEDGIRIRTVMASLDKKLLTSSEAMKELEPTFTKLKEDGYKIDIKGEEKENTKNIKELLQSAVIAIFLIFITLVWLFDSIKKSLIVLSTIPLVLLGVFFGHWVMGINLTMPGLIGIVGLAGVVVNDGLIVVSFITKSDNTEELMRRAATRLRPILLTSLTTVLGLSTLIFFASGQATILQPMAISLGFGIAWATVLNLIYLPLLYAVVFKIKDKAQ</sequence>
<dbReference type="Gene3D" id="1.20.1640.10">
    <property type="entry name" value="Multidrug efflux transporter AcrB transmembrane domain"/>
    <property type="match status" value="2"/>
</dbReference>
<dbReference type="GO" id="GO:0005886">
    <property type="term" value="C:plasma membrane"/>
    <property type="evidence" value="ECO:0007669"/>
    <property type="project" value="TreeGrafter"/>
</dbReference>
<comment type="caution">
    <text evidence="3">The sequence shown here is derived from an EMBL/GenBank/DDBJ whole genome shotgun (WGS) entry which is preliminary data.</text>
</comment>
<feature type="transmembrane region" description="Helical" evidence="2">
    <location>
        <begin position="454"/>
        <end position="477"/>
    </location>
</feature>
<keyword evidence="4" id="KW-1185">Reference proteome</keyword>
<dbReference type="PANTHER" id="PTHR32063">
    <property type="match status" value="1"/>
</dbReference>
<keyword evidence="2" id="KW-0472">Membrane</keyword>
<dbReference type="eggNOG" id="COG0841">
    <property type="taxonomic scope" value="Bacteria"/>
</dbReference>
<dbReference type="Proteomes" id="UP000015520">
    <property type="component" value="Unassembled WGS sequence"/>
</dbReference>
<dbReference type="PANTHER" id="PTHR32063:SF33">
    <property type="entry name" value="RND SUPERFAMILY EFFLUX PUMP PERMEASE COMPONENT"/>
    <property type="match status" value="1"/>
</dbReference>
<dbReference type="RefSeq" id="WP_021288163.1">
    <property type="nucleotide sequence ID" value="NZ_AUPZ01000013.1"/>
</dbReference>
<dbReference type="AlphaFoldDB" id="T0KFJ0"/>
<dbReference type="Gene3D" id="3.30.70.1440">
    <property type="entry name" value="Multidrug efflux transporter AcrB pore domain"/>
    <property type="match status" value="1"/>
</dbReference>
<evidence type="ECO:0000313" key="3">
    <source>
        <dbReference type="EMBL" id="EQB35524.1"/>
    </source>
</evidence>
<dbReference type="OrthoDB" id="8430015at2"/>
<feature type="transmembrane region" description="Helical" evidence="2">
    <location>
        <begin position="14"/>
        <end position="34"/>
    </location>
</feature>
<dbReference type="Gene3D" id="3.30.70.1430">
    <property type="entry name" value="Multidrug efflux transporter AcrB pore domain"/>
    <property type="match status" value="2"/>
</dbReference>
<feature type="transmembrane region" description="Helical" evidence="2">
    <location>
        <begin position="517"/>
        <end position="535"/>
    </location>
</feature>
<accession>T0KFJ0</accession>
<proteinExistence type="predicted"/>
<dbReference type="Pfam" id="PF00873">
    <property type="entry name" value="ACR_tran"/>
    <property type="match status" value="1"/>
</dbReference>
<organism evidence="3 4">
    <name type="scientific">Sulfurimonas hongkongensis</name>
    <dbReference type="NCBI Taxonomy" id="1172190"/>
    <lineage>
        <taxon>Bacteria</taxon>
        <taxon>Pseudomonadati</taxon>
        <taxon>Campylobacterota</taxon>
        <taxon>Epsilonproteobacteria</taxon>
        <taxon>Campylobacterales</taxon>
        <taxon>Sulfurimonadaceae</taxon>
        <taxon>Sulfurimonas</taxon>
    </lineage>
</organism>
<dbReference type="Gene3D" id="3.30.2090.10">
    <property type="entry name" value="Multidrug efflux transporter AcrB TolC docking domain, DN and DC subdomains"/>
    <property type="match status" value="2"/>
</dbReference>
<dbReference type="Gene3D" id="3.30.70.1320">
    <property type="entry name" value="Multidrug efflux transporter AcrB pore domain like"/>
    <property type="match status" value="1"/>
</dbReference>
<dbReference type="InterPro" id="IPR001036">
    <property type="entry name" value="Acrflvin-R"/>
</dbReference>
<feature type="transmembrane region" description="Helical" evidence="2">
    <location>
        <begin position="931"/>
        <end position="955"/>
    </location>
</feature>
<keyword evidence="2" id="KW-0812">Transmembrane</keyword>
<feature type="coiled-coil region" evidence="1">
    <location>
        <begin position="556"/>
        <end position="583"/>
    </location>
</feature>
<dbReference type="SUPFAM" id="SSF82693">
    <property type="entry name" value="Multidrug efflux transporter AcrB pore domain, PN1, PN2, PC1 and PC2 subdomains"/>
    <property type="match status" value="2"/>
</dbReference>
<dbReference type="GO" id="GO:0042910">
    <property type="term" value="F:xenobiotic transmembrane transporter activity"/>
    <property type="evidence" value="ECO:0007669"/>
    <property type="project" value="TreeGrafter"/>
</dbReference>
<keyword evidence="2" id="KW-1133">Transmembrane helix</keyword>